<dbReference type="EMBL" id="FNFY01000002">
    <property type="protein sequence ID" value="SDK34707.1"/>
    <property type="molecule type" value="Genomic_DNA"/>
</dbReference>
<dbReference type="AlphaFoldDB" id="A0A1G9B543"/>
<gene>
    <name evidence="1" type="ORF">SAMN05216216_102124</name>
</gene>
<dbReference type="InterPro" id="IPR025930">
    <property type="entry name" value="NETI"/>
</dbReference>
<keyword evidence="2" id="KW-1185">Reference proteome</keyword>
<accession>A0A1G9B543</accession>
<evidence type="ECO:0000313" key="2">
    <source>
        <dbReference type="Proteomes" id="UP000199008"/>
    </source>
</evidence>
<dbReference type="Pfam" id="PF14044">
    <property type="entry name" value="NETI"/>
    <property type="match status" value="1"/>
</dbReference>
<protein>
    <submittedName>
        <fullName evidence="1">NETI protein</fullName>
    </submittedName>
</protein>
<dbReference type="STRING" id="576118.SAMN05216216_102124"/>
<reference evidence="2" key="1">
    <citation type="submission" date="2016-10" db="EMBL/GenBank/DDBJ databases">
        <authorList>
            <person name="Varghese N."/>
            <person name="Submissions S."/>
        </authorList>
    </citation>
    <scope>NUCLEOTIDE SEQUENCE [LARGE SCALE GENOMIC DNA]</scope>
    <source>
        <strain evidence="2">CGMCC 1.8895</strain>
    </source>
</reference>
<organism evidence="1 2">
    <name type="scientific">Lacicoccus qingdaonensis</name>
    <dbReference type="NCBI Taxonomy" id="576118"/>
    <lineage>
        <taxon>Bacteria</taxon>
        <taxon>Bacillati</taxon>
        <taxon>Bacillota</taxon>
        <taxon>Bacilli</taxon>
        <taxon>Bacillales</taxon>
        <taxon>Salinicoccaceae</taxon>
        <taxon>Lacicoccus</taxon>
    </lineage>
</organism>
<evidence type="ECO:0000313" key="1">
    <source>
        <dbReference type="EMBL" id="SDK34707.1"/>
    </source>
</evidence>
<proteinExistence type="predicted"/>
<dbReference type="Proteomes" id="UP000199008">
    <property type="component" value="Unassembled WGS sequence"/>
</dbReference>
<sequence>MKRKWLKQMANPKKKKKFKVEKNESVLDCLERMKAEGYTPVRRSEVPVFKEENGMRTVSHQQIEFEGRRIED</sequence>
<name>A0A1G9B543_9BACL</name>